<evidence type="ECO:0000256" key="9">
    <source>
        <dbReference type="ARBA" id="ARBA00030686"/>
    </source>
</evidence>
<comment type="pathway">
    <text evidence="2 11">Nucleoside biosynthesis; alpha-ribazole biosynthesis; alpha-ribazole from 5,6-dimethylbenzimidazole: step 1/2.</text>
</comment>
<keyword evidence="8 11" id="KW-0808">Transferase</keyword>
<dbReference type="EMBL" id="JACEIO010000014">
    <property type="protein sequence ID" value="MBA4537059.1"/>
    <property type="molecule type" value="Genomic_DNA"/>
</dbReference>
<organism evidence="13 14">
    <name type="scientific">Bacillus aquiflavi</name>
    <dbReference type="NCBI Taxonomy" id="2672567"/>
    <lineage>
        <taxon>Bacteria</taxon>
        <taxon>Bacillati</taxon>
        <taxon>Bacillota</taxon>
        <taxon>Bacilli</taxon>
        <taxon>Bacillales</taxon>
        <taxon>Bacillaceae</taxon>
        <taxon>Bacillus</taxon>
    </lineage>
</organism>
<accession>A0A6B3W0H4</accession>
<dbReference type="GO" id="GO:0008939">
    <property type="term" value="F:nicotinate-nucleotide-dimethylbenzimidazole phosphoribosyltransferase activity"/>
    <property type="evidence" value="ECO:0007669"/>
    <property type="project" value="UniProtKB-UniRule"/>
</dbReference>
<evidence type="ECO:0000256" key="4">
    <source>
        <dbReference type="ARBA" id="ARBA00011991"/>
    </source>
</evidence>
<keyword evidence="14" id="KW-1185">Reference proteome</keyword>
<reference evidence="12 15" key="2">
    <citation type="submission" date="2020-07" db="EMBL/GenBank/DDBJ databases">
        <authorList>
            <person name="Feng H."/>
        </authorList>
    </citation>
    <scope>NUCLEOTIDE SEQUENCE [LARGE SCALE GENOMIC DNA]</scope>
    <source>
        <strain evidence="15">s-12</strain>
        <strain evidence="12">S-12</strain>
    </source>
</reference>
<comment type="catalytic activity">
    <reaction evidence="10 11">
        <text>5,6-dimethylbenzimidazole + nicotinate beta-D-ribonucleotide = alpha-ribazole 5'-phosphate + nicotinate + H(+)</text>
        <dbReference type="Rhea" id="RHEA:11196"/>
        <dbReference type="ChEBI" id="CHEBI:15378"/>
        <dbReference type="ChEBI" id="CHEBI:15890"/>
        <dbReference type="ChEBI" id="CHEBI:32544"/>
        <dbReference type="ChEBI" id="CHEBI:57502"/>
        <dbReference type="ChEBI" id="CHEBI:57918"/>
        <dbReference type="EC" id="2.4.2.21"/>
    </reaction>
</comment>
<evidence type="ECO:0000313" key="15">
    <source>
        <dbReference type="Proteomes" id="UP000570010"/>
    </source>
</evidence>
<dbReference type="EC" id="2.4.2.21" evidence="4 11"/>
<evidence type="ECO:0000256" key="5">
    <source>
        <dbReference type="ARBA" id="ARBA00015486"/>
    </source>
</evidence>
<reference evidence="13 14" key="1">
    <citation type="submission" date="2020-02" db="EMBL/GenBank/DDBJ databases">
        <title>Bacillus aquiflavi sp. nov., isolated from yellow water of strong flavor Chinese baijiu in Yibin region of China.</title>
        <authorList>
            <person name="Xie J."/>
        </authorList>
    </citation>
    <scope>NUCLEOTIDE SEQUENCE [LARGE SCALE GENOMIC DNA]</scope>
    <source>
        <strain evidence="13 14">3H-10</strain>
    </source>
</reference>
<dbReference type="PANTHER" id="PTHR43463">
    <property type="entry name" value="NICOTINATE-NUCLEOTIDE--DIMETHYLBENZIMIDAZOLE PHOSPHORIBOSYLTRANSFERASE"/>
    <property type="match status" value="1"/>
</dbReference>
<dbReference type="Proteomes" id="UP000472971">
    <property type="component" value="Unassembled WGS sequence"/>
</dbReference>
<dbReference type="Gene3D" id="3.40.50.10210">
    <property type="match status" value="1"/>
</dbReference>
<evidence type="ECO:0000256" key="1">
    <source>
        <dbReference type="ARBA" id="ARBA00002197"/>
    </source>
</evidence>
<sequence length="349" mass="36447">MQLLQKTIHKIEKLDEEMMAKARERMDSLIKPPKSLGKLEDIAIQLVGITRNFNPIIDQKAVIVMAADHGVYEEGISSNPQAVTLAQTLLFPKGLTGVCALSRVSGADVVAIDIGVKGEIPDDAGVIKRKIKNGTENMAKGPAMTREEAIKSIEVGIEIVNQETKKGINLLGTGEMGIGNTTASTAILSVLGNCDPLEITGRGAGVGKGGIKHKVEVIRKAIEINKPNPADGIDVLAKVGGLEIGGMAGVMLGAAANQIPVVVDGYISTVAAIIAASIEPKAKEYFIVSHASAEPGGRMASELLGIEPMLRMDMCLGEGSGAALAFPIVEGAVSVIKHMATFAEVGMKI</sequence>
<dbReference type="HAMAP" id="MF_00230">
    <property type="entry name" value="CobT"/>
    <property type="match status" value="1"/>
</dbReference>
<evidence type="ECO:0000256" key="7">
    <source>
        <dbReference type="ARBA" id="ARBA00022676"/>
    </source>
</evidence>
<name>A0A6B3W0H4_9BACI</name>
<evidence type="ECO:0000256" key="6">
    <source>
        <dbReference type="ARBA" id="ARBA00022573"/>
    </source>
</evidence>
<evidence type="ECO:0000256" key="3">
    <source>
        <dbReference type="ARBA" id="ARBA00007110"/>
    </source>
</evidence>
<evidence type="ECO:0000256" key="8">
    <source>
        <dbReference type="ARBA" id="ARBA00022679"/>
    </source>
</evidence>
<dbReference type="Gene3D" id="1.10.1610.10">
    <property type="match status" value="1"/>
</dbReference>
<dbReference type="GO" id="GO:0009236">
    <property type="term" value="P:cobalamin biosynthetic process"/>
    <property type="evidence" value="ECO:0007669"/>
    <property type="project" value="UniProtKB-UniRule"/>
</dbReference>
<comment type="similarity">
    <text evidence="3 11">Belongs to the CobT family.</text>
</comment>
<dbReference type="InterPro" id="IPR003200">
    <property type="entry name" value="Nict_dMeBzImd_PRibTrfase"/>
</dbReference>
<keyword evidence="6 11" id="KW-0169">Cobalamin biosynthesis</keyword>
<evidence type="ECO:0000313" key="14">
    <source>
        <dbReference type="Proteomes" id="UP000472971"/>
    </source>
</evidence>
<dbReference type="EMBL" id="JAAIWN010000013">
    <property type="protein sequence ID" value="NEY81356.1"/>
    <property type="molecule type" value="Genomic_DNA"/>
</dbReference>
<dbReference type="Proteomes" id="UP000570010">
    <property type="component" value="Unassembled WGS sequence"/>
</dbReference>
<dbReference type="UniPathway" id="UPA00061">
    <property type="reaction ID" value="UER00516"/>
</dbReference>
<dbReference type="NCBIfam" id="TIGR03160">
    <property type="entry name" value="cobT_DBIPRT"/>
    <property type="match status" value="1"/>
</dbReference>
<dbReference type="SUPFAM" id="SSF52733">
    <property type="entry name" value="Nicotinate mononucleotide:5,6-dimethylbenzimidazole phosphoribosyltransferase (CobT)"/>
    <property type="match status" value="1"/>
</dbReference>
<gene>
    <name evidence="11 13" type="primary">cobT</name>
    <name evidence="13" type="ORF">G4D64_07465</name>
    <name evidence="12" type="ORF">H1Z61_07850</name>
</gene>
<feature type="active site" description="Proton acceptor" evidence="11">
    <location>
        <position position="318"/>
    </location>
</feature>
<proteinExistence type="inferred from homology"/>
<dbReference type="NCBIfam" id="NF000996">
    <property type="entry name" value="PRK00105.1"/>
    <property type="match status" value="1"/>
</dbReference>
<evidence type="ECO:0000313" key="13">
    <source>
        <dbReference type="EMBL" id="NEY81356.1"/>
    </source>
</evidence>
<comment type="function">
    <text evidence="1 11">Catalyzes the synthesis of alpha-ribazole-5'-phosphate from nicotinate mononucleotide (NAMN) and 5,6-dimethylbenzimidazole (DMB).</text>
</comment>
<evidence type="ECO:0000256" key="10">
    <source>
        <dbReference type="ARBA" id="ARBA00047340"/>
    </source>
</evidence>
<protein>
    <recommendedName>
        <fullName evidence="5 11">Nicotinate-nucleotide--dimethylbenzimidazole phosphoribosyltransferase</fullName>
        <shortName evidence="11">NN:DBI PRT</shortName>
        <ecNumber evidence="4 11">2.4.2.21</ecNumber>
    </recommendedName>
    <alternativeName>
        <fullName evidence="9 11">N(1)-alpha-phosphoribosyltransferase</fullName>
    </alternativeName>
</protein>
<dbReference type="CDD" id="cd02439">
    <property type="entry name" value="DMB-PRT_CobT"/>
    <property type="match status" value="1"/>
</dbReference>
<evidence type="ECO:0000256" key="11">
    <source>
        <dbReference type="HAMAP-Rule" id="MF_00230"/>
    </source>
</evidence>
<dbReference type="FunFam" id="3.40.50.10210:FF:000001">
    <property type="entry name" value="Nicotinate-nucleotide--dimethylbenzimidazole phosphoribosyltransferase"/>
    <property type="match status" value="1"/>
</dbReference>
<evidence type="ECO:0000313" key="12">
    <source>
        <dbReference type="EMBL" id="MBA4537059.1"/>
    </source>
</evidence>
<dbReference type="RefSeq" id="WP_163241709.1">
    <property type="nucleotide sequence ID" value="NZ_CP082780.1"/>
</dbReference>
<dbReference type="AlphaFoldDB" id="A0A6B3W0H4"/>
<keyword evidence="7 11" id="KW-0328">Glycosyltransferase</keyword>
<comment type="caution">
    <text evidence="13">The sequence shown here is derived from an EMBL/GenBank/DDBJ whole genome shotgun (WGS) entry which is preliminary data.</text>
</comment>
<dbReference type="InterPro" id="IPR017846">
    <property type="entry name" value="Nict_dMeBzImd_PRibTrfase_bact"/>
</dbReference>
<dbReference type="Pfam" id="PF02277">
    <property type="entry name" value="DBI_PRT"/>
    <property type="match status" value="1"/>
</dbReference>
<evidence type="ECO:0000256" key="2">
    <source>
        <dbReference type="ARBA" id="ARBA00005049"/>
    </source>
</evidence>
<dbReference type="InterPro" id="IPR023195">
    <property type="entry name" value="Nict_dMeBzImd_PRibTrfase_N"/>
</dbReference>
<dbReference type="InterPro" id="IPR036087">
    <property type="entry name" value="Nict_dMeBzImd_PRibTrfase_sf"/>
</dbReference>
<dbReference type="PANTHER" id="PTHR43463:SF1">
    <property type="entry name" value="NICOTINATE-NUCLEOTIDE--DIMETHYLBENZIMIDAZOLE PHOSPHORIBOSYLTRANSFERASE"/>
    <property type="match status" value="1"/>
</dbReference>